<reference evidence="1" key="1">
    <citation type="submission" date="2022-05" db="EMBL/GenBank/DDBJ databases">
        <title>Halomonas geminus sp. nov. and Halomonas llamarensis sp. nov. isolated from high-altitude salars of the Atacama Desert.</title>
        <authorList>
            <person name="Hintersatz C."/>
            <person name="Rojas L.A."/>
            <person name="Wei T.-S."/>
            <person name="Kutschke S."/>
            <person name="Lehmann F."/>
            <person name="Jain R."/>
            <person name="Pollmann K."/>
        </authorList>
    </citation>
    <scope>NUCLEOTIDE SEQUENCE</scope>
    <source>
        <strain evidence="1">ATCHA</strain>
    </source>
</reference>
<protein>
    <submittedName>
        <fullName evidence="1">Lycopene cyclase family protein</fullName>
    </submittedName>
</protein>
<dbReference type="Gene3D" id="3.50.50.60">
    <property type="entry name" value="FAD/NAD(P)-binding domain"/>
    <property type="match status" value="1"/>
</dbReference>
<sequence>MTLPADTDVAILGAGLAGLSIASWLVDITPANAPLPHLHLLEAREEDTHDRTWCFWDQQPHPFREAISHRWPRWQVSHQGQRVEHCDPDNAYAMLTANAMRRSAYARFALHEELQLTRGLEVSSVIPQDESLRVTTSHGNLNARLVIDTRPPPLSALSQSMGVWQVFHGVEVYQPGHGYALSSACLMDFQIGQDGINFVYLLPLDEQRLLVEWTCFHPDRHSEQCRTLLASGLPWMLADWLNQQLGKHWSVQRSETGCLPMMSVTPPTLNARYLSAGIRGGWMRAATGYMFASCQQGAAEVARQLQQARASGHWRLTPPRLRSPALNWMDSVFLHAIRQHPEAAPGWFLALFSATSAGQQRRFLGDQPRWSDLLAIMKALPPGPFMRAALPPWAMASRAR</sequence>
<dbReference type="InterPro" id="IPR036188">
    <property type="entry name" value="FAD/NAD-bd_sf"/>
</dbReference>
<keyword evidence="2" id="KW-1185">Reference proteome</keyword>
<dbReference type="Proteomes" id="UP001165308">
    <property type="component" value="Unassembled WGS sequence"/>
</dbReference>
<evidence type="ECO:0000313" key="2">
    <source>
        <dbReference type="Proteomes" id="UP001165308"/>
    </source>
</evidence>
<proteinExistence type="predicted"/>
<dbReference type="SUPFAM" id="SSF51905">
    <property type="entry name" value="FAD/NAD(P)-binding domain"/>
    <property type="match status" value="1"/>
</dbReference>
<dbReference type="Pfam" id="PF05834">
    <property type="entry name" value="Lycopene_cycl"/>
    <property type="match status" value="1"/>
</dbReference>
<dbReference type="EMBL" id="JAMJPJ010000034">
    <property type="protein sequence ID" value="MCL7931305.1"/>
    <property type="molecule type" value="Genomic_DNA"/>
</dbReference>
<evidence type="ECO:0000313" key="1">
    <source>
        <dbReference type="EMBL" id="MCL7931305.1"/>
    </source>
</evidence>
<comment type="caution">
    <text evidence="1">The sequence shown here is derived from an EMBL/GenBank/DDBJ whole genome shotgun (WGS) entry which is preliminary data.</text>
</comment>
<organism evidence="1 2">
    <name type="scientific">Halomonas llamarensis</name>
    <dbReference type="NCBI Taxonomy" id="2945104"/>
    <lineage>
        <taxon>Bacteria</taxon>
        <taxon>Pseudomonadati</taxon>
        <taxon>Pseudomonadota</taxon>
        <taxon>Gammaproteobacteria</taxon>
        <taxon>Oceanospirillales</taxon>
        <taxon>Halomonadaceae</taxon>
        <taxon>Halomonas</taxon>
    </lineage>
</organism>
<gene>
    <name evidence="1" type="ORF">M8006_15185</name>
</gene>
<name>A0ABT0STZ7_9GAMM</name>
<dbReference type="RefSeq" id="WP_250083638.1">
    <property type="nucleotide sequence ID" value="NZ_JAMJPJ010000034.1"/>
</dbReference>
<accession>A0ABT0STZ7</accession>